<organism evidence="1 2">
    <name type="scientific">Nonomuraea bangladeshensis</name>
    <dbReference type="NCBI Taxonomy" id="404385"/>
    <lineage>
        <taxon>Bacteria</taxon>
        <taxon>Bacillati</taxon>
        <taxon>Actinomycetota</taxon>
        <taxon>Actinomycetes</taxon>
        <taxon>Streptosporangiales</taxon>
        <taxon>Streptosporangiaceae</taxon>
        <taxon>Nonomuraea</taxon>
    </lineage>
</organism>
<dbReference type="EMBL" id="JBFARM010000005">
    <property type="protein sequence ID" value="MEV4287356.1"/>
    <property type="molecule type" value="Genomic_DNA"/>
</dbReference>
<evidence type="ECO:0000313" key="1">
    <source>
        <dbReference type="EMBL" id="MEV4287356.1"/>
    </source>
</evidence>
<name>A0ABV3H497_9ACTN</name>
<sequence>MADYTPLQTVNQLPWTSTASASIVGGQLVEVTGSGSVGPAAADSQRVVGVAAHDAANGARVTVHPLAGVVHELVAGTGGVTAGQAVKVGTSADEVLPLSGSAQRVGSALTTASGGAMVQVLGGTAAAGAAPATTLSASASLNFPSVAAAGQQELTVTVTGAAVGDAVVLAPPAAVDAGLVWAGRVSAANTVTVRVANITDAPIDPAAAAWGVQVIKAP</sequence>
<reference evidence="1 2" key="1">
    <citation type="submission" date="2024-06" db="EMBL/GenBank/DDBJ databases">
        <title>The Natural Products Discovery Center: Release of the First 8490 Sequenced Strains for Exploring Actinobacteria Biosynthetic Diversity.</title>
        <authorList>
            <person name="Kalkreuter E."/>
            <person name="Kautsar S.A."/>
            <person name="Yang D."/>
            <person name="Bader C.D."/>
            <person name="Teijaro C.N."/>
            <person name="Fluegel L."/>
            <person name="Davis C.M."/>
            <person name="Simpson J.R."/>
            <person name="Lauterbach L."/>
            <person name="Steele A.D."/>
            <person name="Gui C."/>
            <person name="Meng S."/>
            <person name="Li G."/>
            <person name="Viehrig K."/>
            <person name="Ye F."/>
            <person name="Su P."/>
            <person name="Kiefer A.F."/>
            <person name="Nichols A."/>
            <person name="Cepeda A.J."/>
            <person name="Yan W."/>
            <person name="Fan B."/>
            <person name="Jiang Y."/>
            <person name="Adhikari A."/>
            <person name="Zheng C.-J."/>
            <person name="Schuster L."/>
            <person name="Cowan T.M."/>
            <person name="Smanski M.J."/>
            <person name="Chevrette M.G."/>
            <person name="De Carvalho L.P.S."/>
            <person name="Shen B."/>
        </authorList>
    </citation>
    <scope>NUCLEOTIDE SEQUENCE [LARGE SCALE GENOMIC DNA]</scope>
    <source>
        <strain evidence="1 2">NPDC049574</strain>
    </source>
</reference>
<keyword evidence="2" id="KW-1185">Reference proteome</keyword>
<proteinExistence type="predicted"/>
<comment type="caution">
    <text evidence="1">The sequence shown here is derived from an EMBL/GenBank/DDBJ whole genome shotgun (WGS) entry which is preliminary data.</text>
</comment>
<gene>
    <name evidence="1" type="ORF">AB0K40_17770</name>
</gene>
<accession>A0ABV3H497</accession>
<evidence type="ECO:0000313" key="2">
    <source>
        <dbReference type="Proteomes" id="UP001552427"/>
    </source>
</evidence>
<protein>
    <submittedName>
        <fullName evidence="1">Capsid cement protein</fullName>
    </submittedName>
</protein>
<dbReference type="RefSeq" id="WP_364450718.1">
    <property type="nucleotide sequence ID" value="NZ_JBFARM010000005.1"/>
</dbReference>
<dbReference type="Proteomes" id="UP001552427">
    <property type="component" value="Unassembled WGS sequence"/>
</dbReference>